<feature type="transmembrane region" description="Helical" evidence="1">
    <location>
        <begin position="6"/>
        <end position="31"/>
    </location>
</feature>
<accession>A0A8J4E5I4</accession>
<dbReference type="RefSeq" id="WP_204003413.1">
    <property type="nucleotide sequence ID" value="NZ_BOPG01000049.1"/>
</dbReference>
<gene>
    <name evidence="2" type="ORF">Vau01_074530</name>
</gene>
<keyword evidence="1" id="KW-0812">Transmembrane</keyword>
<name>A0A8J4E5I4_9ACTN</name>
<dbReference type="EMBL" id="BOPG01000049">
    <property type="protein sequence ID" value="GIJ59937.1"/>
    <property type="molecule type" value="Genomic_DNA"/>
</dbReference>
<evidence type="ECO:0000256" key="1">
    <source>
        <dbReference type="SAM" id="Phobius"/>
    </source>
</evidence>
<keyword evidence="1" id="KW-0472">Membrane</keyword>
<sequence>MAVLRALLILAVVSALATLPCLITLLLSVGWPRFLRRRGRLVAPGGSMNRRDRRRLARLDKCFGADPTPQLTPDTLPIEKVAADLRRLRRQRAGIAQRSPVWRAAIEDAYDDRLRLACERLGIDEHLTELSGFDREIERVRLEGELEAAGITLHGYEAAAQ</sequence>
<dbReference type="AlphaFoldDB" id="A0A8J4E5I4"/>
<protein>
    <submittedName>
        <fullName evidence="2">Uncharacterized protein</fullName>
    </submittedName>
</protein>
<keyword evidence="3" id="KW-1185">Reference proteome</keyword>
<proteinExistence type="predicted"/>
<reference evidence="2" key="1">
    <citation type="submission" date="2021-01" db="EMBL/GenBank/DDBJ databases">
        <title>Whole genome shotgun sequence of Virgisporangium aurantiacum NBRC 16421.</title>
        <authorList>
            <person name="Komaki H."/>
            <person name="Tamura T."/>
        </authorList>
    </citation>
    <scope>NUCLEOTIDE SEQUENCE</scope>
    <source>
        <strain evidence="2">NBRC 16421</strain>
    </source>
</reference>
<dbReference type="Proteomes" id="UP000612585">
    <property type="component" value="Unassembled WGS sequence"/>
</dbReference>
<evidence type="ECO:0000313" key="3">
    <source>
        <dbReference type="Proteomes" id="UP000612585"/>
    </source>
</evidence>
<keyword evidence="1" id="KW-1133">Transmembrane helix</keyword>
<evidence type="ECO:0000313" key="2">
    <source>
        <dbReference type="EMBL" id="GIJ59937.1"/>
    </source>
</evidence>
<organism evidence="2 3">
    <name type="scientific">Virgisporangium aurantiacum</name>
    <dbReference type="NCBI Taxonomy" id="175570"/>
    <lineage>
        <taxon>Bacteria</taxon>
        <taxon>Bacillati</taxon>
        <taxon>Actinomycetota</taxon>
        <taxon>Actinomycetes</taxon>
        <taxon>Micromonosporales</taxon>
        <taxon>Micromonosporaceae</taxon>
        <taxon>Virgisporangium</taxon>
    </lineage>
</organism>
<comment type="caution">
    <text evidence="2">The sequence shown here is derived from an EMBL/GenBank/DDBJ whole genome shotgun (WGS) entry which is preliminary data.</text>
</comment>